<feature type="binding site" evidence="7">
    <location>
        <position position="480"/>
    </location>
    <ligand>
        <name>ATP</name>
        <dbReference type="ChEBI" id="CHEBI:30616"/>
    </ligand>
</feature>
<feature type="binding site" evidence="7">
    <location>
        <position position="485"/>
    </location>
    <ligand>
        <name>deamido-NAD(+)</name>
        <dbReference type="ChEBI" id="CHEBI:58437"/>
        <note>ligand shared between two neighboring subunits</note>
    </ligand>
</feature>
<feature type="active site" description="Nucleophile; for glutaminase activity" evidence="7">
    <location>
        <position position="163"/>
    </location>
</feature>
<dbReference type="InterPro" id="IPR036526">
    <property type="entry name" value="C-N_Hydrolase_sf"/>
</dbReference>
<feature type="active site" description="Proton acceptor; for glutaminase activity" evidence="7">
    <location>
        <position position="44"/>
    </location>
</feature>
<dbReference type="GO" id="GO:0003952">
    <property type="term" value="F:NAD+ synthase (glutamine-hydrolyzing) activity"/>
    <property type="evidence" value="ECO:0007669"/>
    <property type="project" value="UniProtKB-UniRule"/>
</dbReference>
<dbReference type="NCBIfam" id="TIGR00552">
    <property type="entry name" value="nadE"/>
    <property type="match status" value="1"/>
</dbReference>
<name>A0A1Y6CAW4_9BACT</name>
<evidence type="ECO:0000256" key="5">
    <source>
        <dbReference type="ARBA" id="ARBA00022840"/>
    </source>
</evidence>
<feature type="domain" description="CN hydrolase" evidence="10">
    <location>
        <begin position="4"/>
        <end position="262"/>
    </location>
</feature>
<keyword evidence="4 7" id="KW-0547">Nucleotide-binding</keyword>
<evidence type="ECO:0000313" key="11">
    <source>
        <dbReference type="EMBL" id="SMF54715.1"/>
    </source>
</evidence>
<evidence type="ECO:0000256" key="7">
    <source>
        <dbReference type="HAMAP-Rule" id="MF_02090"/>
    </source>
</evidence>
<evidence type="ECO:0000256" key="6">
    <source>
        <dbReference type="ARBA" id="ARBA00023027"/>
    </source>
</evidence>
<dbReference type="SUPFAM" id="SSF56317">
    <property type="entry name" value="Carbon-nitrogen hydrolase"/>
    <property type="match status" value="1"/>
</dbReference>
<evidence type="ECO:0000256" key="8">
    <source>
        <dbReference type="PIRNR" id="PIRNR006630"/>
    </source>
</evidence>
<comment type="similarity">
    <text evidence="9">Belongs to the NAD synthetase family.</text>
</comment>
<dbReference type="HAMAP" id="MF_02090">
    <property type="entry name" value="NadE_glutamine_dep"/>
    <property type="match status" value="1"/>
</dbReference>
<evidence type="ECO:0000256" key="1">
    <source>
        <dbReference type="ARBA" id="ARBA00005188"/>
    </source>
</evidence>
<dbReference type="CDD" id="cd07570">
    <property type="entry name" value="GAT_Gln-NAD-synth"/>
    <property type="match status" value="1"/>
</dbReference>
<dbReference type="InterPro" id="IPR014445">
    <property type="entry name" value="Gln-dep_NAD_synthase"/>
</dbReference>
<evidence type="ECO:0000256" key="4">
    <source>
        <dbReference type="ARBA" id="ARBA00022741"/>
    </source>
</evidence>
<dbReference type="Pfam" id="PF00795">
    <property type="entry name" value="CN_hydrolase"/>
    <property type="match status" value="1"/>
</dbReference>
<dbReference type="Pfam" id="PF02540">
    <property type="entry name" value="NAD_synthase"/>
    <property type="match status" value="1"/>
</dbReference>
<dbReference type="Gene3D" id="3.60.110.10">
    <property type="entry name" value="Carbon-nitrogen hydrolase"/>
    <property type="match status" value="1"/>
</dbReference>
<dbReference type="GO" id="GO:0005737">
    <property type="term" value="C:cytoplasm"/>
    <property type="evidence" value="ECO:0007669"/>
    <property type="project" value="InterPro"/>
</dbReference>
<comment type="function">
    <text evidence="7">Catalyzes the ATP-dependent amidation of deamido-NAD to form NAD. Uses L-glutamine as a nitrogen source.</text>
</comment>
<dbReference type="InterPro" id="IPR022310">
    <property type="entry name" value="NAD/GMP_synthase"/>
</dbReference>
<evidence type="ECO:0000313" key="12">
    <source>
        <dbReference type="Proteomes" id="UP000192907"/>
    </source>
</evidence>
<dbReference type="UniPathway" id="UPA00253">
    <property type="reaction ID" value="UER00334"/>
</dbReference>
<dbReference type="Proteomes" id="UP000192907">
    <property type="component" value="Unassembled WGS sequence"/>
</dbReference>
<dbReference type="GO" id="GO:0004359">
    <property type="term" value="F:glutaminase activity"/>
    <property type="evidence" value="ECO:0007669"/>
    <property type="project" value="InterPro"/>
</dbReference>
<evidence type="ECO:0000256" key="9">
    <source>
        <dbReference type="RuleBase" id="RU003811"/>
    </source>
</evidence>
<dbReference type="OrthoDB" id="5287902at2"/>
<dbReference type="PROSITE" id="PS50263">
    <property type="entry name" value="CN_HYDROLASE"/>
    <property type="match status" value="1"/>
</dbReference>
<dbReference type="PANTHER" id="PTHR23090">
    <property type="entry name" value="NH 3 /GLUTAMINE-DEPENDENT NAD + SYNTHETASE"/>
    <property type="match status" value="1"/>
</dbReference>
<dbReference type="PANTHER" id="PTHR23090:SF9">
    <property type="entry name" value="GLUTAMINE-DEPENDENT NAD(+) SYNTHETASE"/>
    <property type="match status" value="1"/>
</dbReference>
<dbReference type="Gene3D" id="3.40.50.620">
    <property type="entry name" value="HUPs"/>
    <property type="match status" value="1"/>
</dbReference>
<dbReference type="AlphaFoldDB" id="A0A1Y6CAW4"/>
<comment type="catalytic activity">
    <reaction evidence="7 8">
        <text>deamido-NAD(+) + L-glutamine + ATP + H2O = L-glutamate + AMP + diphosphate + NAD(+) + H(+)</text>
        <dbReference type="Rhea" id="RHEA:24384"/>
        <dbReference type="ChEBI" id="CHEBI:15377"/>
        <dbReference type="ChEBI" id="CHEBI:15378"/>
        <dbReference type="ChEBI" id="CHEBI:29985"/>
        <dbReference type="ChEBI" id="CHEBI:30616"/>
        <dbReference type="ChEBI" id="CHEBI:33019"/>
        <dbReference type="ChEBI" id="CHEBI:57540"/>
        <dbReference type="ChEBI" id="CHEBI:58359"/>
        <dbReference type="ChEBI" id="CHEBI:58437"/>
        <dbReference type="ChEBI" id="CHEBI:456215"/>
        <dbReference type="EC" id="6.3.5.1"/>
    </reaction>
</comment>
<dbReference type="GO" id="GO:0005524">
    <property type="term" value="F:ATP binding"/>
    <property type="evidence" value="ECO:0007669"/>
    <property type="project" value="UniProtKB-UniRule"/>
</dbReference>
<dbReference type="EMBL" id="FWZT01000017">
    <property type="protein sequence ID" value="SMF54715.1"/>
    <property type="molecule type" value="Genomic_DNA"/>
</dbReference>
<dbReference type="STRING" id="1513793.SAMN06296036_11736"/>
<dbReference type="GO" id="GO:0009435">
    <property type="term" value="P:NAD+ biosynthetic process"/>
    <property type="evidence" value="ECO:0007669"/>
    <property type="project" value="UniProtKB-UniRule"/>
</dbReference>
<feature type="binding site" evidence="7">
    <location>
        <position position="195"/>
    </location>
    <ligand>
        <name>L-glutamine</name>
        <dbReference type="ChEBI" id="CHEBI:58359"/>
    </ligand>
</feature>
<feature type="active site" description="For glutaminase activity" evidence="7">
    <location>
        <position position="111"/>
    </location>
</feature>
<dbReference type="InterPro" id="IPR003010">
    <property type="entry name" value="C-N_Hydrolase"/>
</dbReference>
<dbReference type="EC" id="6.3.5.1" evidence="7 8"/>
<evidence type="ECO:0000256" key="2">
    <source>
        <dbReference type="ARBA" id="ARBA00007145"/>
    </source>
</evidence>
<keyword evidence="3 7" id="KW-0436">Ligase</keyword>
<dbReference type="InterPro" id="IPR003694">
    <property type="entry name" value="NAD_synthase"/>
</dbReference>
<dbReference type="GO" id="GO:0008795">
    <property type="term" value="F:NAD+ synthase activity"/>
    <property type="evidence" value="ECO:0007669"/>
    <property type="project" value="UniProtKB-UniRule"/>
</dbReference>
<accession>A0A1Y6CAW4</accession>
<dbReference type="PIRSF" id="PIRSF006630">
    <property type="entry name" value="NADS_GAT"/>
    <property type="match status" value="1"/>
</dbReference>
<sequence length="651" mass="72706">MELLRIAGATLNQIPMDWDGNTARIVGLLEEARDKKVAALCFPELAISGYNCEDMFLSLHVARRATECLLEIRPHTKDIAAIIGLPVYYQGAMFNCVAVLQNQKILGIIPKKVLPREGVHYEPRWFQVWSFGEADTIIIDGERVPFGDLRFQFGKVGLGIEICEEAWGSQGPSAQAISGTEIIMNPSASHFAMGKYGTRETLVADASRAMQVHYVYSNLVGLENGRMIYDGGVLIGECGKIAARGPRFGFQESSLLIRDVDLDIARVGKLNNRSFNLGMGTPLPLTVDGDVFPIYENIPLQKDHLADVRLPTNREEEFLQAEMLALFDYLRKTKSQGYVVSLSGGCDSSACVTLIAHMVAEALKELGPDRMNQYFKKDIKSQDPKVWIKSLLTTVYQRTSNSGSVTFEAAQKLSEEIGSEFHHLNVQGLVDGYVDHAEAVLGRSLSWDKDDLSLQNIQARARAPMVWLLANIKGAILVSTSNRSEAAVGYATMDGDSAGGISPLTGIDKHFLRQWLRWAETECEKGLGPIASLKLVNEQQPTAELRPQDSGQTDEADLMPYAVLAQIERYFIRDRMGPDSILDKLESDFPDLTEAKLKDYLIRFLTLWSRNQWKRERYAPSFHLDDVSLDPKSWCRFPILSSGFEREIRDL</sequence>
<protein>
    <recommendedName>
        <fullName evidence="7 8">Glutamine-dependent NAD(+) synthetase</fullName>
        <ecNumber evidence="7 8">6.3.5.1</ecNumber>
    </recommendedName>
    <alternativeName>
        <fullName evidence="7 8">NAD(+) synthase [glutamine-hydrolyzing]</fullName>
    </alternativeName>
</protein>
<proteinExistence type="inferred from homology"/>
<keyword evidence="6 7" id="KW-0520">NAD</keyword>
<feature type="binding site" evidence="7">
    <location>
        <position position="456"/>
    </location>
    <ligand>
        <name>deamido-NAD(+)</name>
        <dbReference type="ChEBI" id="CHEBI:58437"/>
        <note>ligand shared between two neighboring subunits</note>
    </ligand>
</feature>
<dbReference type="RefSeq" id="WP_132322150.1">
    <property type="nucleotide sequence ID" value="NZ_FWZT01000017.1"/>
</dbReference>
<feature type="binding site" evidence="7">
    <location>
        <position position="614"/>
    </location>
    <ligand>
        <name>deamido-NAD(+)</name>
        <dbReference type="ChEBI" id="CHEBI:58437"/>
        <note>ligand shared between two neighboring subunits</note>
    </ligand>
</feature>
<keyword evidence="12" id="KW-1185">Reference proteome</keyword>
<comment type="caution">
    <text evidence="7">Lacks conserved residue(s) required for the propagation of feature annotation.</text>
</comment>
<evidence type="ECO:0000259" key="10">
    <source>
        <dbReference type="PROSITE" id="PS50263"/>
    </source>
</evidence>
<comment type="pathway">
    <text evidence="1 7 8">Cofactor biosynthesis; NAD(+) biosynthesis; NAD(+) from deamido-NAD(+) (L-Gln route): step 1/1.</text>
</comment>
<feature type="binding site" evidence="7">
    <location>
        <position position="189"/>
    </location>
    <ligand>
        <name>L-glutamine</name>
        <dbReference type="ChEBI" id="CHEBI:58359"/>
    </ligand>
</feature>
<organism evidence="11 12">
    <name type="scientific">Pseudobacteriovorax antillogorgiicola</name>
    <dbReference type="NCBI Taxonomy" id="1513793"/>
    <lineage>
        <taxon>Bacteria</taxon>
        <taxon>Pseudomonadati</taxon>
        <taxon>Bdellovibrionota</taxon>
        <taxon>Oligoflexia</taxon>
        <taxon>Oligoflexales</taxon>
        <taxon>Pseudobacteriovoracaceae</taxon>
        <taxon>Pseudobacteriovorax</taxon>
    </lineage>
</organism>
<comment type="similarity">
    <text evidence="2 7 8">In the C-terminal section; belongs to the NAD synthetase family.</text>
</comment>
<dbReference type="CDD" id="cd00553">
    <property type="entry name" value="NAD_synthase"/>
    <property type="match status" value="1"/>
</dbReference>
<evidence type="ECO:0000256" key="3">
    <source>
        <dbReference type="ARBA" id="ARBA00022598"/>
    </source>
</evidence>
<reference evidence="12" key="1">
    <citation type="submission" date="2017-04" db="EMBL/GenBank/DDBJ databases">
        <authorList>
            <person name="Varghese N."/>
            <person name="Submissions S."/>
        </authorList>
    </citation>
    <scope>NUCLEOTIDE SEQUENCE [LARGE SCALE GENOMIC DNA]</scope>
    <source>
        <strain evidence="12">RKEM611</strain>
    </source>
</reference>
<dbReference type="SUPFAM" id="SSF52402">
    <property type="entry name" value="Adenine nucleotide alpha hydrolases-like"/>
    <property type="match status" value="1"/>
</dbReference>
<keyword evidence="5 7" id="KW-0067">ATP-binding</keyword>
<gene>
    <name evidence="7" type="primary">nadE</name>
    <name evidence="11" type="ORF">SAMN06296036_11736</name>
</gene>
<dbReference type="InterPro" id="IPR014729">
    <property type="entry name" value="Rossmann-like_a/b/a_fold"/>
</dbReference>